<reference evidence="10" key="1">
    <citation type="journal article" date="2017" name="Nat. Microbiol.">
        <title>Global analysis of biosynthetic gene clusters reveals vast potential of secondary metabolite production in Penicillium species.</title>
        <authorList>
            <person name="Nielsen J.C."/>
            <person name="Grijseels S."/>
            <person name="Prigent S."/>
            <person name="Ji B."/>
            <person name="Dainat J."/>
            <person name="Nielsen K.F."/>
            <person name="Frisvad J.C."/>
            <person name="Workman M."/>
            <person name="Nielsen J."/>
        </authorList>
    </citation>
    <scope>NUCLEOTIDE SEQUENCE [LARGE SCALE GENOMIC DNA]</scope>
    <source>
        <strain evidence="10">IBT 13039</strain>
    </source>
</reference>
<dbReference type="InterPro" id="IPR011009">
    <property type="entry name" value="Kinase-like_dom_sf"/>
</dbReference>
<dbReference type="STRING" id="60175.A0A1V6WRY5"/>
<evidence type="ECO:0000256" key="5">
    <source>
        <dbReference type="ARBA" id="ARBA00023128"/>
    </source>
</evidence>
<dbReference type="PANTHER" id="PTHR36091:SF1">
    <property type="entry name" value="ALTERED INHERITANCE OF MITOCHONDRIA PROTEIN 9, MITOCHONDRIAL"/>
    <property type="match status" value="1"/>
</dbReference>
<feature type="region of interest" description="Disordered" evidence="7">
    <location>
        <begin position="409"/>
        <end position="447"/>
    </location>
</feature>
<keyword evidence="4" id="KW-0809">Transit peptide</keyword>
<dbReference type="SUPFAM" id="SSF56112">
    <property type="entry name" value="Protein kinase-like (PK-like)"/>
    <property type="match status" value="1"/>
</dbReference>
<proteinExistence type="inferred from homology"/>
<dbReference type="AlphaFoldDB" id="A0A1V6WRY5"/>
<evidence type="ECO:0000256" key="2">
    <source>
        <dbReference type="ARBA" id="ARBA00005543"/>
    </source>
</evidence>
<evidence type="ECO:0000256" key="6">
    <source>
        <dbReference type="ARBA" id="ARBA00031849"/>
    </source>
</evidence>
<organism evidence="9 10">
    <name type="scientific">Penicillium nalgiovense</name>
    <dbReference type="NCBI Taxonomy" id="60175"/>
    <lineage>
        <taxon>Eukaryota</taxon>
        <taxon>Fungi</taxon>
        <taxon>Dikarya</taxon>
        <taxon>Ascomycota</taxon>
        <taxon>Pezizomycotina</taxon>
        <taxon>Eurotiomycetes</taxon>
        <taxon>Eurotiomycetidae</taxon>
        <taxon>Eurotiales</taxon>
        <taxon>Aspergillaceae</taxon>
        <taxon>Penicillium</taxon>
    </lineage>
</organism>
<feature type="domain" description="C2H2-type" evidence="8">
    <location>
        <begin position="506"/>
        <end position="527"/>
    </location>
</feature>
<dbReference type="EMBL" id="MOOB01000204">
    <property type="protein sequence ID" value="OQE65647.1"/>
    <property type="molecule type" value="Genomic_DNA"/>
</dbReference>
<dbReference type="Proteomes" id="UP000191691">
    <property type="component" value="Unassembled WGS sequence"/>
</dbReference>
<evidence type="ECO:0000259" key="8">
    <source>
        <dbReference type="PROSITE" id="PS00028"/>
    </source>
</evidence>
<evidence type="ECO:0000256" key="1">
    <source>
        <dbReference type="ARBA" id="ARBA00004173"/>
    </source>
</evidence>
<evidence type="ECO:0000256" key="4">
    <source>
        <dbReference type="ARBA" id="ARBA00022946"/>
    </source>
</evidence>
<gene>
    <name evidence="9" type="ORF">PENNAL_c0204G06989</name>
</gene>
<dbReference type="GO" id="GO:0005739">
    <property type="term" value="C:mitochondrion"/>
    <property type="evidence" value="ECO:0007669"/>
    <property type="project" value="UniProtKB-SubCell"/>
</dbReference>
<evidence type="ECO:0000313" key="9">
    <source>
        <dbReference type="EMBL" id="OQE65647.1"/>
    </source>
</evidence>
<evidence type="ECO:0000313" key="10">
    <source>
        <dbReference type="Proteomes" id="UP000191691"/>
    </source>
</evidence>
<dbReference type="PANTHER" id="PTHR36091">
    <property type="entry name" value="ALTERED INHERITANCE OF MITOCHONDRIA PROTEIN 9, MITOCHONDRIAL"/>
    <property type="match status" value="1"/>
</dbReference>
<keyword evidence="10" id="KW-1185">Reference proteome</keyword>
<name>A0A1V6WRY5_PENNA</name>
<dbReference type="InterPro" id="IPR013087">
    <property type="entry name" value="Znf_C2H2_type"/>
</dbReference>
<comment type="caution">
    <text evidence="9">The sequence shown here is derived from an EMBL/GenBank/DDBJ whole genome shotgun (WGS) entry which is preliminary data.</text>
</comment>
<dbReference type="Gene3D" id="3.30.200.20">
    <property type="entry name" value="Phosphorylase Kinase, domain 1"/>
    <property type="match status" value="1"/>
</dbReference>
<comment type="similarity">
    <text evidence="2">Belongs to the AIM9 family.</text>
</comment>
<accession>A0A1V6WRY5</accession>
<keyword evidence="5" id="KW-0496">Mitochondrion</keyword>
<dbReference type="Gene3D" id="3.90.1200.10">
    <property type="match status" value="1"/>
</dbReference>
<comment type="subcellular location">
    <subcellularLocation>
        <location evidence="1">Mitochondrion</location>
    </subcellularLocation>
</comment>
<evidence type="ECO:0000256" key="7">
    <source>
        <dbReference type="SAM" id="MobiDB-lite"/>
    </source>
</evidence>
<dbReference type="InterPro" id="IPR051035">
    <property type="entry name" value="Mito_inheritance_9"/>
</dbReference>
<protein>
    <recommendedName>
        <fullName evidence="3">Altered inheritance of mitochondria protein 9, mitochondrial</fullName>
    </recommendedName>
    <alternativeName>
        <fullName evidence="6">Found in mitochondrial proteome protein 29</fullName>
    </alternativeName>
</protein>
<dbReference type="PROSITE" id="PS00028">
    <property type="entry name" value="ZINC_FINGER_C2H2_1"/>
    <property type="match status" value="1"/>
</dbReference>
<evidence type="ECO:0000256" key="3">
    <source>
        <dbReference type="ARBA" id="ARBA00016197"/>
    </source>
</evidence>
<sequence>MRRLFTQSVRPFKWSRLSIVFRPGFSRSLHKNWNSVNDFFQYTRGRFVSNEEHELSIRRVKFDMNELARLAADSVGSRECVHIEKFPDGMFNKTFLFTMANGVEVVGKVPNPNAGQPHFTTASEVATMDFVRNVLGTPVPRVLAWSSKAGENSVGAEYIIMEKVTGVQLSHVWHNMGIEDRFEIVKAISGYQRSWSSTSFTKYGSLYYSCDTDYQKECVLVKSDGTHAKEPRFAIGPSTGRDQADHGRVSIDFDRGPWDDAFQYRRAVGLREITSVQSIGDLPRSPLSLYGPDTYYPTRAKKLAALHSYLQLVRYLLPTDKSIMAPFLWHTDLHTENIFVNPERPTEVLGIIDWQSTEVLPLFEHARQPYFLDYDGPSVEGLEPPTLPENISELSPAKQLEAKRLYMSGPLRGRRKRAAPSDGFDEEQTNVLPEPAKKSCSSPEPSQQDILLVKAKNYIKKAKKPRRRFQCYGDTELPIHRRTQKYSEYKSTLRHFREKHLQDRRCHMCDEDLLHDMHLRRHAEEVHRLSTERNYYTKEDTGSDIDTD</sequence>